<dbReference type="RefSeq" id="WP_085766652.1">
    <property type="nucleotide sequence ID" value="NZ_CP019344.1"/>
</dbReference>
<proteinExistence type="predicted"/>
<dbReference type="AlphaFoldDB" id="A0A1W6MK21"/>
<name>A0A1W6MK21_9FLAO</name>
<sequence>MKSAEPTNVFFKLASNDEDFVNFKNYVSNNSVLTNYFSTDVEMVGDSIIAYDEATELGTIRVYKAILQDSSKNDVGLISGFKILSTMSSSFPTNSRDYAMTLDVLENFESPFNLQDGKITSYDLNYNKKFSERNYVEGQIVSVNTFPILGGIDNSEVSTTTNNWEDDCRGGDNGNVSWGNVWDVYEVLVMLIMIVET</sequence>
<keyword evidence="2" id="KW-1185">Reference proteome</keyword>
<accession>A0A1W6MK21</accession>
<gene>
    <name evidence="1" type="ORF">BST97_07485</name>
</gene>
<dbReference type="EMBL" id="CP019344">
    <property type="protein sequence ID" value="ARN77856.1"/>
    <property type="molecule type" value="Genomic_DNA"/>
</dbReference>
<protein>
    <submittedName>
        <fullName evidence="1">Uncharacterized protein</fullName>
    </submittedName>
</protein>
<reference evidence="1 2" key="1">
    <citation type="submission" date="2016-11" db="EMBL/GenBank/DDBJ databases">
        <title>Trade-off between light-utilization and light-protection in marine flavobacteria.</title>
        <authorList>
            <person name="Kumagai Y."/>
        </authorList>
    </citation>
    <scope>NUCLEOTIDE SEQUENCE [LARGE SCALE GENOMIC DNA]</scope>
    <source>
        <strain evidence="1 2">JCM 13191</strain>
    </source>
</reference>
<organism evidence="1 2">
    <name type="scientific">Nonlabens spongiae</name>
    <dbReference type="NCBI Taxonomy" id="331648"/>
    <lineage>
        <taxon>Bacteria</taxon>
        <taxon>Pseudomonadati</taxon>
        <taxon>Bacteroidota</taxon>
        <taxon>Flavobacteriia</taxon>
        <taxon>Flavobacteriales</taxon>
        <taxon>Flavobacteriaceae</taxon>
        <taxon>Nonlabens</taxon>
    </lineage>
</organism>
<evidence type="ECO:0000313" key="2">
    <source>
        <dbReference type="Proteomes" id="UP000193431"/>
    </source>
</evidence>
<evidence type="ECO:0000313" key="1">
    <source>
        <dbReference type="EMBL" id="ARN77856.1"/>
    </source>
</evidence>
<dbReference type="STRING" id="331648.BST97_07485"/>
<dbReference type="Proteomes" id="UP000193431">
    <property type="component" value="Chromosome"/>
</dbReference>